<proteinExistence type="inferred from homology"/>
<dbReference type="PANTHER" id="PTHR43861">
    <property type="entry name" value="TRANS-ACONITATE 2-METHYLTRANSFERASE-RELATED"/>
    <property type="match status" value="1"/>
</dbReference>
<dbReference type="HAMAP" id="MF_02057">
    <property type="entry name" value="tRNA_methyltr_CmoM"/>
    <property type="match status" value="1"/>
</dbReference>
<gene>
    <name evidence="2" type="ORF">MNB_SV-4-1280</name>
</gene>
<dbReference type="AlphaFoldDB" id="A0A1W1E873"/>
<dbReference type="Pfam" id="PF08241">
    <property type="entry name" value="Methyltransf_11"/>
    <property type="match status" value="1"/>
</dbReference>
<protein>
    <submittedName>
        <fullName evidence="2">S-adenosylmethionine-dependent methyltransferase Functionally Coupled to the MukBEF Chromosome Partitioning Mechanism</fullName>
    </submittedName>
</protein>
<organism evidence="2">
    <name type="scientific">hydrothermal vent metagenome</name>
    <dbReference type="NCBI Taxonomy" id="652676"/>
    <lineage>
        <taxon>unclassified sequences</taxon>
        <taxon>metagenomes</taxon>
        <taxon>ecological metagenomes</taxon>
    </lineage>
</organism>
<feature type="domain" description="Methyltransferase type 11" evidence="1">
    <location>
        <begin position="53"/>
        <end position="146"/>
    </location>
</feature>
<evidence type="ECO:0000259" key="1">
    <source>
        <dbReference type="Pfam" id="PF08241"/>
    </source>
</evidence>
<dbReference type="EMBL" id="FPIB01000010">
    <property type="protein sequence ID" value="SFV90164.1"/>
    <property type="molecule type" value="Genomic_DNA"/>
</dbReference>
<dbReference type="GO" id="GO:0032259">
    <property type="term" value="P:methylation"/>
    <property type="evidence" value="ECO:0007669"/>
    <property type="project" value="UniProtKB-KW"/>
</dbReference>
<evidence type="ECO:0000313" key="2">
    <source>
        <dbReference type="EMBL" id="SFV90164.1"/>
    </source>
</evidence>
<dbReference type="GO" id="GO:0008757">
    <property type="term" value="F:S-adenosylmethionine-dependent methyltransferase activity"/>
    <property type="evidence" value="ECO:0007669"/>
    <property type="project" value="InterPro"/>
</dbReference>
<keyword evidence="2" id="KW-0808">Transferase</keyword>
<dbReference type="InterPro" id="IPR029063">
    <property type="entry name" value="SAM-dependent_MTases_sf"/>
</dbReference>
<sequence length="257" mass="29666">MAKERGKYDYNFDGFVEKFEKSIYGSFKGEWRLKLIKEDLQALHDASVLDVWDAGCGLGQMSLWFAKAGHRVSANDISFKMLERAKRSFGEAGVEITTHKAPAQEVAASLPPQDLVLYHAVIEWTAKPLETLEIVARRVKKGGYLSLLFFNEHALVYRNVMQGSWRLGTILKNRWYGRGKRLTPPHPQSPETINAWLASQGFEVEVQTGIRVFHDYMSRSVLEETDMEELMALEYRYCRQPTYRNMGRYIHILAKRI</sequence>
<dbReference type="SUPFAM" id="SSF53335">
    <property type="entry name" value="S-adenosyl-L-methionine-dependent methyltransferases"/>
    <property type="match status" value="1"/>
</dbReference>
<dbReference type="InterPro" id="IPR033664">
    <property type="entry name" value="Cmo5U_methylTrfase"/>
</dbReference>
<keyword evidence="2" id="KW-0489">Methyltransferase</keyword>
<reference evidence="2" key="1">
    <citation type="submission" date="2016-10" db="EMBL/GenBank/DDBJ databases">
        <authorList>
            <person name="de Groot N.N."/>
        </authorList>
    </citation>
    <scope>NUCLEOTIDE SEQUENCE</scope>
</reference>
<accession>A0A1W1E873</accession>
<dbReference type="InterPro" id="IPR013216">
    <property type="entry name" value="Methyltransf_11"/>
</dbReference>
<name>A0A1W1E873_9ZZZZ</name>
<dbReference type="Gene3D" id="3.40.50.150">
    <property type="entry name" value="Vaccinia Virus protein VP39"/>
    <property type="match status" value="1"/>
</dbReference>
<dbReference type="CDD" id="cd02440">
    <property type="entry name" value="AdoMet_MTases"/>
    <property type="match status" value="1"/>
</dbReference>